<evidence type="ECO:0000256" key="9">
    <source>
        <dbReference type="SAM" id="MobiDB-lite"/>
    </source>
</evidence>
<reference evidence="12 13" key="1">
    <citation type="journal article" date="2022" name="G3 (Bethesda)">
        <title>Enemy or ally: a genomic approach to elucidate the lifestyle of Phyllosticta citrichinaensis.</title>
        <authorList>
            <person name="Buijs V.A."/>
            <person name="Groenewald J.Z."/>
            <person name="Haridas S."/>
            <person name="LaButti K.M."/>
            <person name="Lipzen A."/>
            <person name="Martin F.M."/>
            <person name="Barry K."/>
            <person name="Grigoriev I.V."/>
            <person name="Crous P.W."/>
            <person name="Seidl M.F."/>
        </authorList>
    </citation>
    <scope>NUCLEOTIDE SEQUENCE [LARGE SCALE GENOMIC DNA]</scope>
    <source>
        <strain evidence="12 13">CBS 129764</strain>
    </source>
</reference>
<dbReference type="InterPro" id="IPR011564">
    <property type="entry name" value="Telomer_end-bd_POT1/Cdc13"/>
</dbReference>
<keyword evidence="7" id="KW-0238">DNA-binding</keyword>
<dbReference type="SUPFAM" id="SSF50249">
    <property type="entry name" value="Nucleic acid-binding proteins"/>
    <property type="match status" value="2"/>
</dbReference>
<dbReference type="InterPro" id="IPR032042">
    <property type="entry name" value="POT1PC"/>
</dbReference>
<feature type="domain" description="Protection of telomeres protein 1 ssDNA-binding" evidence="11">
    <location>
        <begin position="211"/>
        <end position="361"/>
    </location>
</feature>
<dbReference type="EMBL" id="JBBWUH010000009">
    <property type="protein sequence ID" value="KAK8157424.1"/>
    <property type="molecule type" value="Genomic_DNA"/>
</dbReference>
<comment type="caution">
    <text evidence="12">The sequence shown here is derived from an EMBL/GenBank/DDBJ whole genome shotgun (WGS) entry which is preliminary data.</text>
</comment>
<evidence type="ECO:0000256" key="4">
    <source>
        <dbReference type="ARBA" id="ARBA00015253"/>
    </source>
</evidence>
<evidence type="ECO:0000313" key="13">
    <source>
        <dbReference type="Proteomes" id="UP001456524"/>
    </source>
</evidence>
<dbReference type="Pfam" id="PF02765">
    <property type="entry name" value="POT1"/>
    <property type="match status" value="1"/>
</dbReference>
<accession>A0ABR1XK22</accession>
<evidence type="ECO:0000256" key="1">
    <source>
        <dbReference type="ARBA" id="ARBA00004123"/>
    </source>
</evidence>
<sequence length="628" mass="71092">MPLATSKDPPQGYITVQDALNTPVGQLVNIIGVIVDFWPPKQSRGTDMQFTFFLSDNSQAGSIKIKWFWKPLGPANEPRVQGVGDVVILQNIRILEHGFEKVATSNHAAGCTVFPAKKIPAPHFNDEFASGAKALPHESTCRARKPTAAEQLYVITLHQPPQEARAPETTKTIASSTTTESRGMMPPPPPPPQTTTASTPIFYSKKEKFRLIKDCEEMEFHDMAVEVVKIQPNNFDRAEIYVTDYTEHPLLFHYGAEKDNVDGDPYNYTAPSLANWQGPMGKRTMQIMLFEPHASACIRDINVNDLVFLRNVHVKRDMWGTKLEAAMHQDYKFSKRVDIIKPRVFDNRMTELQTRRKQYWDSVKKPEADESKVSRTDKKKKNKQAKKERQAQQKAEEAQKQKEAEESDHGANGCNGHVATERVVTSATRLADILDNGHYKQETASGVTFQAPFINAKFYTQVRVVDFWPDKLEDFAHWLGDETYCNVPPDTQSTGLSQDQTGWEWAFYLMVEDANTKQPEGDTATAASEPTRMAILVADKDAEYLLNLSASNLKEDPLTLNQLREKLFVLWANLAELKAEGRDPWDDATREAHKSKPFGCFVKQYGVEDPSEPLGYRRMFRMFGTNIK</sequence>
<keyword evidence="8" id="KW-0539">Nucleus</keyword>
<feature type="compositionally biased region" description="Low complexity" evidence="9">
    <location>
        <begin position="169"/>
        <end position="181"/>
    </location>
</feature>
<feature type="region of interest" description="Disordered" evidence="9">
    <location>
        <begin position="161"/>
        <end position="198"/>
    </location>
</feature>
<proteinExistence type="inferred from homology"/>
<comment type="subcellular location">
    <subcellularLocation>
        <location evidence="2">Chromosome</location>
        <location evidence="2">Telomere</location>
    </subcellularLocation>
    <subcellularLocation>
        <location evidence="1">Nucleus</location>
    </subcellularLocation>
</comment>
<evidence type="ECO:0000259" key="11">
    <source>
        <dbReference type="Pfam" id="PF16686"/>
    </source>
</evidence>
<dbReference type="InterPro" id="IPR028389">
    <property type="entry name" value="POT1"/>
</dbReference>
<evidence type="ECO:0000313" key="12">
    <source>
        <dbReference type="EMBL" id="KAK8157424.1"/>
    </source>
</evidence>
<organism evidence="12 13">
    <name type="scientific">Phyllosticta citrichinensis</name>
    <dbReference type="NCBI Taxonomy" id="1130410"/>
    <lineage>
        <taxon>Eukaryota</taxon>
        <taxon>Fungi</taxon>
        <taxon>Dikarya</taxon>
        <taxon>Ascomycota</taxon>
        <taxon>Pezizomycotina</taxon>
        <taxon>Dothideomycetes</taxon>
        <taxon>Dothideomycetes incertae sedis</taxon>
        <taxon>Botryosphaeriales</taxon>
        <taxon>Phyllostictaceae</taxon>
        <taxon>Phyllosticta</taxon>
    </lineage>
</organism>
<evidence type="ECO:0000256" key="8">
    <source>
        <dbReference type="ARBA" id="ARBA00023242"/>
    </source>
</evidence>
<gene>
    <name evidence="12" type="ORF">IWX90DRAFT_460708</name>
</gene>
<keyword evidence="6" id="KW-0779">Telomere</keyword>
<keyword evidence="5" id="KW-0158">Chromosome</keyword>
<dbReference type="PANTHER" id="PTHR14513:SF0">
    <property type="entry name" value="PROTECTION OF TELOMERES PROTEIN 1"/>
    <property type="match status" value="1"/>
</dbReference>
<dbReference type="Pfam" id="PF16686">
    <property type="entry name" value="POT1PC"/>
    <property type="match status" value="1"/>
</dbReference>
<dbReference type="Gene3D" id="2.40.50.140">
    <property type="entry name" value="Nucleic acid-binding proteins"/>
    <property type="match status" value="2"/>
</dbReference>
<dbReference type="Proteomes" id="UP001456524">
    <property type="component" value="Unassembled WGS sequence"/>
</dbReference>
<evidence type="ECO:0000256" key="7">
    <source>
        <dbReference type="ARBA" id="ARBA00023125"/>
    </source>
</evidence>
<evidence type="ECO:0000256" key="2">
    <source>
        <dbReference type="ARBA" id="ARBA00004574"/>
    </source>
</evidence>
<evidence type="ECO:0000259" key="10">
    <source>
        <dbReference type="Pfam" id="PF02765"/>
    </source>
</evidence>
<protein>
    <recommendedName>
        <fullName evidence="4">Protection of telomeres protein 1</fullName>
    </recommendedName>
</protein>
<comment type="similarity">
    <text evidence="3">Belongs to the telombin family.</text>
</comment>
<feature type="compositionally biased region" description="Basic and acidic residues" evidence="9">
    <location>
        <begin position="385"/>
        <end position="409"/>
    </location>
</feature>
<name>A0ABR1XK22_9PEZI</name>
<evidence type="ECO:0000256" key="5">
    <source>
        <dbReference type="ARBA" id="ARBA00022454"/>
    </source>
</evidence>
<feature type="region of interest" description="Disordered" evidence="9">
    <location>
        <begin position="357"/>
        <end position="416"/>
    </location>
</feature>
<feature type="compositionally biased region" description="Basic and acidic residues" evidence="9">
    <location>
        <begin position="358"/>
        <end position="376"/>
    </location>
</feature>
<evidence type="ECO:0000256" key="6">
    <source>
        <dbReference type="ARBA" id="ARBA00022895"/>
    </source>
</evidence>
<dbReference type="InterPro" id="IPR012340">
    <property type="entry name" value="NA-bd_OB-fold"/>
</dbReference>
<dbReference type="PANTHER" id="PTHR14513">
    <property type="entry name" value="PROTECTION OF TELOMERES 1"/>
    <property type="match status" value="1"/>
</dbReference>
<keyword evidence="13" id="KW-1185">Reference proteome</keyword>
<evidence type="ECO:0000256" key="3">
    <source>
        <dbReference type="ARBA" id="ARBA00008442"/>
    </source>
</evidence>
<feature type="domain" description="Telomeric single stranded DNA binding POT1/Cdc13" evidence="10">
    <location>
        <begin position="25"/>
        <end position="120"/>
    </location>
</feature>